<reference evidence="6 7" key="1">
    <citation type="submission" date="2019-06" db="EMBL/GenBank/DDBJ databases">
        <title>Sequencing the genomes of 1000 actinobacteria strains.</title>
        <authorList>
            <person name="Klenk H.-P."/>
        </authorList>
    </citation>
    <scope>NUCLEOTIDE SEQUENCE [LARGE SCALE GENOMIC DNA]</scope>
    <source>
        <strain evidence="6 7">DSM 103495</strain>
    </source>
</reference>
<dbReference type="EMBL" id="VFPG01000002">
    <property type="protein sequence ID" value="TQM26153.1"/>
    <property type="molecule type" value="Genomic_DNA"/>
</dbReference>
<keyword evidence="2 4" id="KW-0238">DNA-binding</keyword>
<dbReference type="Gene3D" id="1.10.10.60">
    <property type="entry name" value="Homeodomain-like"/>
    <property type="match status" value="1"/>
</dbReference>
<evidence type="ECO:0000256" key="3">
    <source>
        <dbReference type="ARBA" id="ARBA00023163"/>
    </source>
</evidence>
<dbReference type="Proteomes" id="UP000316331">
    <property type="component" value="Unassembled WGS sequence"/>
</dbReference>
<evidence type="ECO:0000256" key="4">
    <source>
        <dbReference type="PROSITE-ProRule" id="PRU00335"/>
    </source>
</evidence>
<evidence type="ECO:0000256" key="1">
    <source>
        <dbReference type="ARBA" id="ARBA00023015"/>
    </source>
</evidence>
<dbReference type="SUPFAM" id="SSF46689">
    <property type="entry name" value="Homeodomain-like"/>
    <property type="match status" value="1"/>
</dbReference>
<keyword evidence="1" id="KW-0805">Transcription regulation</keyword>
<dbReference type="InterPro" id="IPR001647">
    <property type="entry name" value="HTH_TetR"/>
</dbReference>
<dbReference type="RefSeq" id="WP_141812739.1">
    <property type="nucleotide sequence ID" value="NZ_VFPG01000002.1"/>
</dbReference>
<dbReference type="Pfam" id="PF17754">
    <property type="entry name" value="TetR_C_14"/>
    <property type="match status" value="1"/>
</dbReference>
<feature type="domain" description="HTH tetR-type" evidence="5">
    <location>
        <begin position="18"/>
        <end position="78"/>
    </location>
</feature>
<dbReference type="InterPro" id="IPR050109">
    <property type="entry name" value="HTH-type_TetR-like_transc_reg"/>
</dbReference>
<dbReference type="Pfam" id="PF00440">
    <property type="entry name" value="TetR_N"/>
    <property type="match status" value="1"/>
</dbReference>
<dbReference type="Gene3D" id="1.10.357.10">
    <property type="entry name" value="Tetracycline Repressor, domain 2"/>
    <property type="match status" value="1"/>
</dbReference>
<gene>
    <name evidence="6" type="ORF">FB390_6332</name>
</gene>
<dbReference type="OrthoDB" id="3211155at2"/>
<dbReference type="InterPro" id="IPR041347">
    <property type="entry name" value="MftR_C"/>
</dbReference>
<evidence type="ECO:0000259" key="5">
    <source>
        <dbReference type="PROSITE" id="PS50977"/>
    </source>
</evidence>
<protein>
    <submittedName>
        <fullName evidence="6">TetR family transcriptional regulator</fullName>
    </submittedName>
</protein>
<keyword evidence="3" id="KW-0804">Transcription</keyword>
<dbReference type="PANTHER" id="PTHR30055">
    <property type="entry name" value="HTH-TYPE TRANSCRIPTIONAL REGULATOR RUTR"/>
    <property type="match status" value="1"/>
</dbReference>
<dbReference type="GO" id="GO:0003700">
    <property type="term" value="F:DNA-binding transcription factor activity"/>
    <property type="evidence" value="ECO:0007669"/>
    <property type="project" value="TreeGrafter"/>
</dbReference>
<feature type="DNA-binding region" description="H-T-H motif" evidence="4">
    <location>
        <begin position="41"/>
        <end position="60"/>
    </location>
</feature>
<organism evidence="6 7">
    <name type="scientific">Nocardia bhagyanarayanae</name>
    <dbReference type="NCBI Taxonomy" id="1215925"/>
    <lineage>
        <taxon>Bacteria</taxon>
        <taxon>Bacillati</taxon>
        <taxon>Actinomycetota</taxon>
        <taxon>Actinomycetes</taxon>
        <taxon>Mycobacteriales</taxon>
        <taxon>Nocardiaceae</taxon>
        <taxon>Nocardia</taxon>
    </lineage>
</organism>
<dbReference type="GO" id="GO:0000976">
    <property type="term" value="F:transcription cis-regulatory region binding"/>
    <property type="evidence" value="ECO:0007669"/>
    <property type="project" value="TreeGrafter"/>
</dbReference>
<proteinExistence type="predicted"/>
<keyword evidence="7" id="KW-1185">Reference proteome</keyword>
<dbReference type="PANTHER" id="PTHR30055:SF234">
    <property type="entry name" value="HTH-TYPE TRANSCRIPTIONAL REGULATOR BETI"/>
    <property type="match status" value="1"/>
</dbReference>
<evidence type="ECO:0000313" key="6">
    <source>
        <dbReference type="EMBL" id="TQM26153.1"/>
    </source>
</evidence>
<sequence length="210" mass="23733">MTATHRRFPATLWERRKVEAMSRIQRVALDLFDAYGYREVTVERVAAAAGVSPSSIYRYFGTKEMLVLYDEADPQLLEVLRTAGDGETLDPTALLAVARPLVPVMISALITADSERRIARRLRYVRAFPEVRDGQTKQMRELEEQFRQLFAERCGRDPNDLKVRMAASTAIWGGVAALDHWAGQDFTEPLSEVYTAAVESIIDALEQIVR</sequence>
<name>A0A543EX27_9NOCA</name>
<evidence type="ECO:0000313" key="7">
    <source>
        <dbReference type="Proteomes" id="UP000316331"/>
    </source>
</evidence>
<dbReference type="PROSITE" id="PS50977">
    <property type="entry name" value="HTH_TETR_2"/>
    <property type="match status" value="1"/>
</dbReference>
<evidence type="ECO:0000256" key="2">
    <source>
        <dbReference type="ARBA" id="ARBA00023125"/>
    </source>
</evidence>
<dbReference type="PRINTS" id="PR00455">
    <property type="entry name" value="HTHTETR"/>
</dbReference>
<dbReference type="InterPro" id="IPR009057">
    <property type="entry name" value="Homeodomain-like_sf"/>
</dbReference>
<comment type="caution">
    <text evidence="6">The sequence shown here is derived from an EMBL/GenBank/DDBJ whole genome shotgun (WGS) entry which is preliminary data.</text>
</comment>
<dbReference type="AlphaFoldDB" id="A0A543EX27"/>
<accession>A0A543EX27</accession>